<feature type="transmembrane region" description="Helical" evidence="5">
    <location>
        <begin position="143"/>
        <end position="164"/>
    </location>
</feature>
<proteinExistence type="predicted"/>
<feature type="transmembrane region" description="Helical" evidence="5">
    <location>
        <begin position="118"/>
        <end position="137"/>
    </location>
</feature>
<evidence type="ECO:0000256" key="3">
    <source>
        <dbReference type="ARBA" id="ARBA00022989"/>
    </source>
</evidence>
<feature type="transmembrane region" description="Helical" evidence="5">
    <location>
        <begin position="176"/>
        <end position="196"/>
    </location>
</feature>
<gene>
    <name evidence="7" type="ORF">H7E68_02185</name>
</gene>
<evidence type="ECO:0000256" key="1">
    <source>
        <dbReference type="ARBA" id="ARBA00004141"/>
    </source>
</evidence>
<protein>
    <submittedName>
        <fullName evidence="7">O-antigen ligase family protein</fullName>
    </submittedName>
</protein>
<organism evidence="7 8">
    <name type="scientific">Clostridium gasigenes</name>
    <dbReference type="NCBI Taxonomy" id="94869"/>
    <lineage>
        <taxon>Bacteria</taxon>
        <taxon>Bacillati</taxon>
        <taxon>Bacillota</taxon>
        <taxon>Clostridia</taxon>
        <taxon>Eubacteriales</taxon>
        <taxon>Clostridiaceae</taxon>
        <taxon>Clostridium</taxon>
    </lineage>
</organism>
<name>A0A7X0SBW3_9CLOT</name>
<dbReference type="RefSeq" id="WP_185163349.1">
    <property type="nucleotide sequence ID" value="NZ_JACKWY010000001.1"/>
</dbReference>
<evidence type="ECO:0000256" key="4">
    <source>
        <dbReference type="ARBA" id="ARBA00023136"/>
    </source>
</evidence>
<evidence type="ECO:0000313" key="8">
    <source>
        <dbReference type="Proteomes" id="UP000585258"/>
    </source>
</evidence>
<evidence type="ECO:0000259" key="6">
    <source>
        <dbReference type="Pfam" id="PF04932"/>
    </source>
</evidence>
<accession>A0A7X0SBW3</accession>
<evidence type="ECO:0000256" key="2">
    <source>
        <dbReference type="ARBA" id="ARBA00022692"/>
    </source>
</evidence>
<feature type="transmembrane region" description="Helical" evidence="5">
    <location>
        <begin position="34"/>
        <end position="50"/>
    </location>
</feature>
<evidence type="ECO:0000256" key="5">
    <source>
        <dbReference type="SAM" id="Phobius"/>
    </source>
</evidence>
<dbReference type="AlphaFoldDB" id="A0A7X0SBW3"/>
<sequence length="471" mass="53484">MDFIKDIKKMGLVLIILIATSVFSVSSLGIKDGFMITMSVALIIIMFVISRKDMKKSMCIFLISMPILVTARKLFYLDLGLIKLNFESIMIIYFFSLNYKSTSNKIKTMTFTKSSKKLVYYSILLIIGSYVSCFFSKDIMKSFALNTTSILVPIMLMITIIGIFEKSDIKKIVYSLIVTINLSCFYGFIQMLNIGFNISAIKQARAYVTFGYHNTNIFVVIALLIYPLLLNELLYKKNNKKEKIFLIASLMIQTIAIALTFSRGAWLSLGLVFGAMLFSKKYRVVFLIISIVGVLSASTILPYIMSRGNSGKISILTNQSTTARIQSIFTSSEIMKENILGVGYGEFNNSYRDYADRGYRDIPEKIRSKMRSPFYTLENAHNFFLHIGVELGIVTLVSIMLILFNRIRACFKRYKDNRGFFIAIIMFIFLGITTGIELNHKGVLTNTYILWTIFALITLNSVSDNENKEVG</sequence>
<feature type="transmembrane region" description="Helical" evidence="5">
    <location>
        <begin position="244"/>
        <end position="262"/>
    </location>
</feature>
<keyword evidence="7" id="KW-0436">Ligase</keyword>
<feature type="transmembrane region" description="Helical" evidence="5">
    <location>
        <begin position="216"/>
        <end position="235"/>
    </location>
</feature>
<dbReference type="InterPro" id="IPR051533">
    <property type="entry name" value="WaaL-like"/>
</dbReference>
<dbReference type="Pfam" id="PF04932">
    <property type="entry name" value="Wzy_C"/>
    <property type="match status" value="1"/>
</dbReference>
<keyword evidence="3 5" id="KW-1133">Transmembrane helix</keyword>
<dbReference type="GO" id="GO:0016874">
    <property type="term" value="F:ligase activity"/>
    <property type="evidence" value="ECO:0007669"/>
    <property type="project" value="UniProtKB-KW"/>
</dbReference>
<keyword evidence="4 5" id="KW-0472">Membrane</keyword>
<dbReference type="PANTHER" id="PTHR37422">
    <property type="entry name" value="TEICHURONIC ACID BIOSYNTHESIS PROTEIN TUAE"/>
    <property type="match status" value="1"/>
</dbReference>
<comment type="subcellular location">
    <subcellularLocation>
        <location evidence="1">Membrane</location>
        <topology evidence="1">Multi-pass membrane protein</topology>
    </subcellularLocation>
</comment>
<reference evidence="7 8" key="1">
    <citation type="submission" date="2020-08" db="EMBL/GenBank/DDBJ databases">
        <title>Clostridia isolated from Swiss meat.</title>
        <authorList>
            <person name="Wambui J."/>
            <person name="Stevens M.J.A."/>
            <person name="Stephan R."/>
        </authorList>
    </citation>
    <scope>NUCLEOTIDE SEQUENCE [LARGE SCALE GENOMIC DNA]</scope>
    <source>
        <strain evidence="7 8">CM001</strain>
    </source>
</reference>
<feature type="transmembrane region" description="Helical" evidence="5">
    <location>
        <begin position="81"/>
        <end position="97"/>
    </location>
</feature>
<dbReference type="EMBL" id="JACKWY010000001">
    <property type="protein sequence ID" value="MBB6713543.1"/>
    <property type="molecule type" value="Genomic_DNA"/>
</dbReference>
<dbReference type="InterPro" id="IPR007016">
    <property type="entry name" value="O-antigen_ligase-rel_domated"/>
</dbReference>
<dbReference type="Proteomes" id="UP000585258">
    <property type="component" value="Unassembled WGS sequence"/>
</dbReference>
<feature type="transmembrane region" description="Helical" evidence="5">
    <location>
        <begin position="443"/>
        <end position="462"/>
    </location>
</feature>
<feature type="transmembrane region" description="Helical" evidence="5">
    <location>
        <begin position="419"/>
        <end position="436"/>
    </location>
</feature>
<dbReference type="GO" id="GO:0016020">
    <property type="term" value="C:membrane"/>
    <property type="evidence" value="ECO:0007669"/>
    <property type="project" value="UniProtKB-SubCell"/>
</dbReference>
<dbReference type="PANTHER" id="PTHR37422:SF17">
    <property type="entry name" value="O-ANTIGEN LIGASE"/>
    <property type="match status" value="1"/>
</dbReference>
<evidence type="ECO:0000313" key="7">
    <source>
        <dbReference type="EMBL" id="MBB6713543.1"/>
    </source>
</evidence>
<feature type="transmembrane region" description="Helical" evidence="5">
    <location>
        <begin position="282"/>
        <end position="304"/>
    </location>
</feature>
<comment type="caution">
    <text evidence="7">The sequence shown here is derived from an EMBL/GenBank/DDBJ whole genome shotgun (WGS) entry which is preliminary data.</text>
</comment>
<feature type="transmembrane region" description="Helical" evidence="5">
    <location>
        <begin position="383"/>
        <end position="407"/>
    </location>
</feature>
<feature type="domain" description="O-antigen ligase-related" evidence="6">
    <location>
        <begin position="249"/>
        <end position="399"/>
    </location>
</feature>
<keyword evidence="2 5" id="KW-0812">Transmembrane</keyword>